<protein>
    <submittedName>
        <fullName evidence="1">Uncharacterized protein</fullName>
    </submittedName>
</protein>
<evidence type="ECO:0000313" key="1">
    <source>
        <dbReference type="EMBL" id="MET1474168.1"/>
    </source>
</evidence>
<sequence length="68" mass="7140">MLQDSIAIVCVSPLFHTKHIQEAASSAVTQCMARRSSAACAEQKQGPVYAGPGTTAGTTVIFEDRLST</sequence>
<organism evidence="1 2">
    <name type="scientific">Burkholderia sola</name>
    <dbReference type="NCBI Taxonomy" id="2843302"/>
    <lineage>
        <taxon>Bacteria</taxon>
        <taxon>Pseudomonadati</taxon>
        <taxon>Pseudomonadota</taxon>
        <taxon>Betaproteobacteria</taxon>
        <taxon>Burkholderiales</taxon>
        <taxon>Burkholderiaceae</taxon>
        <taxon>Burkholderia</taxon>
        <taxon>Burkholderia cepacia complex</taxon>
    </lineage>
</organism>
<keyword evidence="2" id="KW-1185">Reference proteome</keyword>
<reference evidence="1 2" key="1">
    <citation type="submission" date="2024-06" db="EMBL/GenBank/DDBJ databases">
        <title>Burkholderia sola in Mexico.</title>
        <authorList>
            <person name="Estrada P."/>
        </authorList>
    </citation>
    <scope>NUCLEOTIDE SEQUENCE [LARGE SCALE GENOMIC DNA]</scope>
    <source>
        <strain evidence="1 2">CpTa8-5</strain>
    </source>
</reference>
<evidence type="ECO:0000313" key="2">
    <source>
        <dbReference type="Proteomes" id="UP001548587"/>
    </source>
</evidence>
<comment type="caution">
    <text evidence="1">The sequence shown here is derived from an EMBL/GenBank/DDBJ whole genome shotgun (WGS) entry which is preliminary data.</text>
</comment>
<proteinExistence type="predicted"/>
<dbReference type="EMBL" id="JBEWCH010000003">
    <property type="protein sequence ID" value="MET1474168.1"/>
    <property type="molecule type" value="Genomic_DNA"/>
</dbReference>
<dbReference type="Proteomes" id="UP001548587">
    <property type="component" value="Unassembled WGS sequence"/>
</dbReference>
<accession>A0ABV2C4Z0</accession>
<gene>
    <name evidence="1" type="ORF">ABXL37_07895</name>
</gene>
<dbReference type="RefSeq" id="WP_209924926.1">
    <property type="nucleotide sequence ID" value="NZ_JBEWCH010000003.1"/>
</dbReference>
<name>A0ABV2C4Z0_9BURK</name>